<feature type="domain" description="HTH luxR-type" evidence="3">
    <location>
        <begin position="814"/>
        <end position="878"/>
    </location>
</feature>
<dbReference type="eggNOG" id="COG2909">
    <property type="taxonomic scope" value="Bacteria"/>
</dbReference>
<sequence length="878" mass="91241">MVSASRAVPPLGEWPLIGRAIELEAFERALSRPTCAAVVLYGEAGVGKSRLADTFLASADEMGHPTARVLASAAAATMPLGAMAPVLPADVDASSAPGALFESARRAMATLGTSRPVILVDDAHNLDVSSAVLLTQLIAAGVVMVVATIRDGEPLPDAVAGWWRTPDAVRIDVGDLNKTATREVLETSLAGPVGADAVLSFHEASDGNPLVLRELVHLALADGQLRPDTGTWRLVGALGHSRRLHDLLGARLAALTDDARSILNQLALCAPLGIAELIDDVSRADVVALERAGLVRQVVDGLRHQLVLAHPLYGEVLRANMAATDRQAILLAVAESTASLGARRREDPRRVATWLLDGGGDPDPVFLRQAAHVARNANDFGGVARLAGSLRRQDPSVGAAVLLGEALYELGDFEEAEAVLAEPAANGTSSLHLAQRATTRAKNLQWGLCDWQGALQVVIDARVEAGPEVAAELTTAEASVMLFSGRPQLALDLLDGISSPIPAVAVQVAIDRSTALALVGRPNEAIAVAEAGLIDHLGLPQPVGLAHPGTHVVNQAFGLIEAGRLGEAEELSRAGYDVAVADRIPVAQIWFAIMLGKIELLRGRIADSRSWYREGASTARLHRFRGPLRLAVAGEAVAEATLGHDVAAATAVEELDSLPPFGFLAADQAIGRAWAVSAGGGPAQARAILLDEAERAAAASNRASAAWLWHDAARLGATGISAHLRNLEAASDSLLISVRALHVAALESGDPSALVEASKQLEGLGLDLAAAEAAGSAADAFRRGGDQRSGAREAGRSQAIAARCPGAVTPGLATIEAVVPLSKREREIAALAGQGASSREIAGRLYLSVRTVDNHLQRVYAKLGVTGRDQLASVLGST</sequence>
<dbReference type="GO" id="GO:0005524">
    <property type="term" value="F:ATP binding"/>
    <property type="evidence" value="ECO:0007669"/>
    <property type="project" value="UniProtKB-KW"/>
</dbReference>
<dbReference type="SMART" id="SM00421">
    <property type="entry name" value="HTH_LUXR"/>
    <property type="match status" value="1"/>
</dbReference>
<evidence type="ECO:0000256" key="1">
    <source>
        <dbReference type="ARBA" id="ARBA00022741"/>
    </source>
</evidence>
<dbReference type="Proteomes" id="UP000018291">
    <property type="component" value="Unassembled WGS sequence"/>
</dbReference>
<accession>R4YXK0</accession>
<dbReference type="InterPro" id="IPR027417">
    <property type="entry name" value="P-loop_NTPase"/>
</dbReference>
<dbReference type="Gene3D" id="3.40.50.300">
    <property type="entry name" value="P-loop containing nucleotide triphosphate hydrolases"/>
    <property type="match status" value="1"/>
</dbReference>
<dbReference type="GO" id="GO:0042802">
    <property type="term" value="F:identical protein binding"/>
    <property type="evidence" value="ECO:0007669"/>
    <property type="project" value="InterPro"/>
</dbReference>
<dbReference type="InterPro" id="IPR036388">
    <property type="entry name" value="WH-like_DNA-bd_sf"/>
</dbReference>
<dbReference type="STRING" id="1229780.BN381_150028"/>
<dbReference type="CDD" id="cd06170">
    <property type="entry name" value="LuxR_C_like"/>
    <property type="match status" value="1"/>
</dbReference>
<evidence type="ECO:0000313" key="4">
    <source>
        <dbReference type="EMBL" id="CCM62915.1"/>
    </source>
</evidence>
<dbReference type="InterPro" id="IPR041664">
    <property type="entry name" value="AAA_16"/>
</dbReference>
<protein>
    <submittedName>
        <fullName evidence="4">Putative ATP-dependent transcriptional regulator, MalT-like, LuxR family</fullName>
    </submittedName>
</protein>
<dbReference type="PRINTS" id="PR00038">
    <property type="entry name" value="HTHLUXR"/>
</dbReference>
<dbReference type="PROSITE" id="PS50043">
    <property type="entry name" value="HTH_LUXR_2"/>
    <property type="match status" value="1"/>
</dbReference>
<keyword evidence="5" id="KW-1185">Reference proteome</keyword>
<keyword evidence="2" id="KW-0067">ATP-binding</keyword>
<dbReference type="SUPFAM" id="SSF46894">
    <property type="entry name" value="C-terminal effector domain of the bipartite response regulators"/>
    <property type="match status" value="1"/>
</dbReference>
<dbReference type="GO" id="GO:0003677">
    <property type="term" value="F:DNA binding"/>
    <property type="evidence" value="ECO:0007669"/>
    <property type="project" value="InterPro"/>
</dbReference>
<dbReference type="InterPro" id="IPR011717">
    <property type="entry name" value="TPR-4"/>
</dbReference>
<evidence type="ECO:0000256" key="2">
    <source>
        <dbReference type="ARBA" id="ARBA00022840"/>
    </source>
</evidence>
<dbReference type="EMBL" id="CANL01000007">
    <property type="protein sequence ID" value="CCM62915.1"/>
    <property type="molecule type" value="Genomic_DNA"/>
</dbReference>
<dbReference type="SUPFAM" id="SSF52540">
    <property type="entry name" value="P-loop containing nucleoside triphosphate hydrolases"/>
    <property type="match status" value="1"/>
</dbReference>
<dbReference type="GO" id="GO:0004016">
    <property type="term" value="F:adenylate cyclase activity"/>
    <property type="evidence" value="ECO:0007669"/>
    <property type="project" value="TreeGrafter"/>
</dbReference>
<dbReference type="InterPro" id="IPR000792">
    <property type="entry name" value="Tscrpt_reg_LuxR_C"/>
</dbReference>
<dbReference type="GO" id="GO:0006355">
    <property type="term" value="P:regulation of DNA-templated transcription"/>
    <property type="evidence" value="ECO:0007669"/>
    <property type="project" value="InterPro"/>
</dbReference>
<dbReference type="PROSITE" id="PS00622">
    <property type="entry name" value="HTH_LUXR_1"/>
    <property type="match status" value="1"/>
</dbReference>
<organism evidence="4 5">
    <name type="scientific">Candidatus Neomicrothrix parvicella RN1</name>
    <dbReference type="NCBI Taxonomy" id="1229780"/>
    <lineage>
        <taxon>Bacteria</taxon>
        <taxon>Bacillati</taxon>
        <taxon>Actinomycetota</taxon>
        <taxon>Acidimicrobiia</taxon>
        <taxon>Acidimicrobiales</taxon>
        <taxon>Microthrixaceae</taxon>
        <taxon>Candidatus Neomicrothrix</taxon>
    </lineage>
</organism>
<keyword evidence="1" id="KW-0547">Nucleotide-binding</keyword>
<name>R4YXK0_9ACTN</name>
<dbReference type="Pfam" id="PF07721">
    <property type="entry name" value="TPR_4"/>
    <property type="match status" value="1"/>
</dbReference>
<dbReference type="InterPro" id="IPR016032">
    <property type="entry name" value="Sig_transdc_resp-reg_C-effctor"/>
</dbReference>
<dbReference type="PANTHER" id="PTHR16305">
    <property type="entry name" value="TESTICULAR SOLUBLE ADENYLYL CYCLASE"/>
    <property type="match status" value="1"/>
</dbReference>
<dbReference type="Pfam" id="PF13191">
    <property type="entry name" value="AAA_16"/>
    <property type="match status" value="1"/>
</dbReference>
<dbReference type="AlphaFoldDB" id="R4YXK0"/>
<dbReference type="GO" id="GO:0005737">
    <property type="term" value="C:cytoplasm"/>
    <property type="evidence" value="ECO:0007669"/>
    <property type="project" value="TreeGrafter"/>
</dbReference>
<dbReference type="Pfam" id="PF00196">
    <property type="entry name" value="GerE"/>
    <property type="match status" value="1"/>
</dbReference>
<gene>
    <name evidence="4" type="ORF">BN381_150028</name>
</gene>
<dbReference type="HOGENOM" id="CLU_015308_1_0_11"/>
<evidence type="ECO:0000259" key="3">
    <source>
        <dbReference type="PROSITE" id="PS50043"/>
    </source>
</evidence>
<reference evidence="4 5" key="1">
    <citation type="journal article" date="2013" name="ISME J.">
        <title>Metabolic model for the filamentous 'Candidatus Microthrix parvicella' based on genomic and metagenomic analyses.</title>
        <authorList>
            <person name="Jon McIlroy S."/>
            <person name="Kristiansen R."/>
            <person name="Albertsen M."/>
            <person name="Michael Karst S."/>
            <person name="Rossetti S."/>
            <person name="Lund Nielsen J."/>
            <person name="Tandoi V."/>
            <person name="James Seviour R."/>
            <person name="Nielsen P.H."/>
        </authorList>
    </citation>
    <scope>NUCLEOTIDE SEQUENCE [LARGE SCALE GENOMIC DNA]</scope>
    <source>
        <strain evidence="4 5">RN1</strain>
    </source>
</reference>
<evidence type="ECO:0000313" key="5">
    <source>
        <dbReference type="Proteomes" id="UP000018291"/>
    </source>
</evidence>
<comment type="caution">
    <text evidence="4">The sequence shown here is derived from an EMBL/GenBank/DDBJ whole genome shotgun (WGS) entry which is preliminary data.</text>
</comment>
<dbReference type="PANTHER" id="PTHR16305:SF28">
    <property type="entry name" value="GUANYLATE CYCLASE DOMAIN-CONTAINING PROTEIN"/>
    <property type="match status" value="1"/>
</dbReference>
<proteinExistence type="predicted"/>
<dbReference type="Gene3D" id="1.10.10.10">
    <property type="entry name" value="Winged helix-like DNA-binding domain superfamily/Winged helix DNA-binding domain"/>
    <property type="match status" value="1"/>
</dbReference>